<sequence length="197" mass="21847">MTQATVLTDRFDRALLYATHVHGGQVRKGTGTLYVAHLLAVAATVLEYGGGEDLAIAGLLHDSAEDQGGKARLDDVRNRFGPRVARIVEACSDSLADTAAGERKAGWEERKRKYIAHLEKAGEDVLRVSLADKVHNARAILRDLRKSEIGAEIWKRFGQPKERTLWYYESLAEVFKRRLPGQLAEELAEIVAVLKAE</sequence>
<keyword evidence="3" id="KW-1185">Reference proteome</keyword>
<protein>
    <recommendedName>
        <fullName evidence="1">HD/PDEase domain-containing protein</fullName>
    </recommendedName>
</protein>
<dbReference type="PANTHER" id="PTHR46246">
    <property type="entry name" value="GUANOSINE-3',5'-BIS(DIPHOSPHATE) 3'-PYROPHOSPHOHYDROLASE MESH1"/>
    <property type="match status" value="1"/>
</dbReference>
<dbReference type="PANTHER" id="PTHR46246:SF1">
    <property type="entry name" value="GUANOSINE-3',5'-BIS(DIPHOSPHATE) 3'-PYROPHOSPHOHYDROLASE MESH1"/>
    <property type="match status" value="1"/>
</dbReference>
<gene>
    <name evidence="2" type="ORF">FRZ61_37710</name>
</gene>
<dbReference type="InterPro" id="IPR003607">
    <property type="entry name" value="HD/PDEase_dom"/>
</dbReference>
<dbReference type="OrthoDB" id="9802385at2"/>
<dbReference type="Proteomes" id="UP000325797">
    <property type="component" value="Chromosome"/>
</dbReference>
<name>A0A5J6N1F9_9PROT</name>
<evidence type="ECO:0000259" key="1">
    <source>
        <dbReference type="SMART" id="SM00471"/>
    </source>
</evidence>
<evidence type="ECO:0000313" key="2">
    <source>
        <dbReference type="EMBL" id="QEX23832.1"/>
    </source>
</evidence>
<dbReference type="KEGG" id="hadh:FRZ61_37710"/>
<accession>A0A5J6N1F9</accession>
<dbReference type="SMART" id="SM00471">
    <property type="entry name" value="HDc"/>
    <property type="match status" value="1"/>
</dbReference>
<organism evidence="2 3">
    <name type="scientific">Hypericibacter adhaerens</name>
    <dbReference type="NCBI Taxonomy" id="2602016"/>
    <lineage>
        <taxon>Bacteria</taxon>
        <taxon>Pseudomonadati</taxon>
        <taxon>Pseudomonadota</taxon>
        <taxon>Alphaproteobacteria</taxon>
        <taxon>Rhodospirillales</taxon>
        <taxon>Dongiaceae</taxon>
        <taxon>Hypericibacter</taxon>
    </lineage>
</organism>
<evidence type="ECO:0000313" key="3">
    <source>
        <dbReference type="Proteomes" id="UP000325797"/>
    </source>
</evidence>
<dbReference type="EMBL" id="CP042582">
    <property type="protein sequence ID" value="QEX23832.1"/>
    <property type="molecule type" value="Genomic_DNA"/>
</dbReference>
<dbReference type="Gene3D" id="1.10.3210.10">
    <property type="entry name" value="Hypothetical protein af1432"/>
    <property type="match status" value="1"/>
</dbReference>
<reference evidence="2 3" key="1">
    <citation type="submission" date="2019-08" db="EMBL/GenBank/DDBJ databases">
        <title>Hyperibacter terrae gen. nov., sp. nov. and Hyperibacter viscosus sp. nov., two new members in the family Rhodospirillaceae isolated from the rhizosphere of Hypericum perforatum.</title>
        <authorList>
            <person name="Noviana Z."/>
        </authorList>
    </citation>
    <scope>NUCLEOTIDE SEQUENCE [LARGE SCALE GENOMIC DNA]</scope>
    <source>
        <strain evidence="2 3">R5959</strain>
    </source>
</reference>
<dbReference type="GO" id="GO:0008893">
    <property type="term" value="F:guanosine-3',5'-bis(diphosphate) 3'-diphosphatase activity"/>
    <property type="evidence" value="ECO:0007669"/>
    <property type="project" value="TreeGrafter"/>
</dbReference>
<dbReference type="InterPro" id="IPR052194">
    <property type="entry name" value="MESH1"/>
</dbReference>
<feature type="domain" description="HD/PDEase" evidence="1">
    <location>
        <begin position="30"/>
        <end position="146"/>
    </location>
</feature>
<dbReference type="AlphaFoldDB" id="A0A5J6N1F9"/>
<dbReference type="SUPFAM" id="SSF109604">
    <property type="entry name" value="HD-domain/PDEase-like"/>
    <property type="match status" value="1"/>
</dbReference>
<dbReference type="RefSeq" id="WP_151119166.1">
    <property type="nucleotide sequence ID" value="NZ_CP042582.1"/>
</dbReference>
<proteinExistence type="predicted"/>
<dbReference type="Pfam" id="PF13328">
    <property type="entry name" value="HD_4"/>
    <property type="match status" value="1"/>
</dbReference>